<comment type="caution">
    <text evidence="2">The sequence shown here is derived from an EMBL/GenBank/DDBJ whole genome shotgun (WGS) entry which is preliminary data.</text>
</comment>
<dbReference type="EMBL" id="BMOE01000003">
    <property type="protein sequence ID" value="GGJ70756.1"/>
    <property type="molecule type" value="Genomic_DNA"/>
</dbReference>
<evidence type="ECO:0000313" key="3">
    <source>
        <dbReference type="Proteomes" id="UP000635726"/>
    </source>
</evidence>
<dbReference type="RefSeq" id="WP_188961550.1">
    <property type="nucleotide sequence ID" value="NZ_BMOE01000003.1"/>
</dbReference>
<reference evidence="2" key="2">
    <citation type="submission" date="2020-09" db="EMBL/GenBank/DDBJ databases">
        <authorList>
            <person name="Sun Q."/>
            <person name="Ohkuma M."/>
        </authorList>
    </citation>
    <scope>NUCLEOTIDE SEQUENCE</scope>
    <source>
        <strain evidence="2">JCM 14371</strain>
    </source>
</reference>
<accession>A0A917PCP3</accession>
<dbReference type="AlphaFoldDB" id="A0A917PCP3"/>
<keyword evidence="3" id="KW-1185">Reference proteome</keyword>
<proteinExistence type="predicted"/>
<reference evidence="2" key="1">
    <citation type="journal article" date="2014" name="Int. J. Syst. Evol. Microbiol.">
        <title>Complete genome sequence of Corynebacterium casei LMG S-19264T (=DSM 44701T), isolated from a smear-ripened cheese.</title>
        <authorList>
            <consortium name="US DOE Joint Genome Institute (JGI-PGF)"/>
            <person name="Walter F."/>
            <person name="Albersmeier A."/>
            <person name="Kalinowski J."/>
            <person name="Ruckert C."/>
        </authorList>
    </citation>
    <scope>NUCLEOTIDE SEQUENCE</scope>
    <source>
        <strain evidence="2">JCM 14371</strain>
    </source>
</reference>
<sequence>MTDTERNLDLNAYLQRAEQAVTDFEFDEGLHVAARTAPGGGDLLELVAESSKGSFTYQARLRDLAAHGDSWFLRRGLRSLNDLYRAGHLPQGQDADHQLLEPQENYER</sequence>
<name>A0A917PCP3_9DEIO</name>
<feature type="region of interest" description="Disordered" evidence="1">
    <location>
        <begin position="87"/>
        <end position="108"/>
    </location>
</feature>
<feature type="compositionally biased region" description="Basic and acidic residues" evidence="1">
    <location>
        <begin position="94"/>
        <end position="108"/>
    </location>
</feature>
<gene>
    <name evidence="2" type="ORF">GCM10008939_13970</name>
</gene>
<dbReference type="Proteomes" id="UP000635726">
    <property type="component" value="Unassembled WGS sequence"/>
</dbReference>
<evidence type="ECO:0000313" key="2">
    <source>
        <dbReference type="EMBL" id="GGJ70756.1"/>
    </source>
</evidence>
<organism evidence="2 3">
    <name type="scientific">Deinococcus aquiradiocola</name>
    <dbReference type="NCBI Taxonomy" id="393059"/>
    <lineage>
        <taxon>Bacteria</taxon>
        <taxon>Thermotogati</taxon>
        <taxon>Deinococcota</taxon>
        <taxon>Deinococci</taxon>
        <taxon>Deinococcales</taxon>
        <taxon>Deinococcaceae</taxon>
        <taxon>Deinococcus</taxon>
    </lineage>
</organism>
<evidence type="ECO:0000256" key="1">
    <source>
        <dbReference type="SAM" id="MobiDB-lite"/>
    </source>
</evidence>
<protein>
    <submittedName>
        <fullName evidence="2">Uncharacterized protein</fullName>
    </submittedName>
</protein>